<keyword evidence="2" id="KW-1185">Reference proteome</keyword>
<organism evidence="1 2">
    <name type="scientific">Subtercola lobariae</name>
    <dbReference type="NCBI Taxonomy" id="1588641"/>
    <lineage>
        <taxon>Bacteria</taxon>
        <taxon>Bacillati</taxon>
        <taxon>Actinomycetota</taxon>
        <taxon>Actinomycetes</taxon>
        <taxon>Micrococcales</taxon>
        <taxon>Microbacteriaceae</taxon>
        <taxon>Subtercola</taxon>
    </lineage>
</organism>
<sequence>MSDLPPNLDEIDDLPRKHHEETYFTYGKHQYLLTNEHDDRWGLSVYRLVDWHEVGRIHQLPAGECAEAAFAGGAYSVHVTGHAHKHDVPGEPQSWRDAVISLTNA</sequence>
<comment type="caution">
    <text evidence="1">The sequence shown here is derived from an EMBL/GenBank/DDBJ whole genome shotgun (WGS) entry which is preliminary data.</text>
</comment>
<protein>
    <submittedName>
        <fullName evidence="1">Uncharacterized protein</fullName>
    </submittedName>
</protein>
<dbReference type="RefSeq" id="WP_188672201.1">
    <property type="nucleotide sequence ID" value="NZ_BMGP01000001.1"/>
</dbReference>
<evidence type="ECO:0000313" key="2">
    <source>
        <dbReference type="Proteomes" id="UP000598775"/>
    </source>
</evidence>
<evidence type="ECO:0000313" key="1">
    <source>
        <dbReference type="EMBL" id="GGF11449.1"/>
    </source>
</evidence>
<name>A0A917AZT4_9MICO</name>
<reference evidence="1 2" key="1">
    <citation type="journal article" date="2014" name="Int. J. Syst. Evol. Microbiol.">
        <title>Complete genome sequence of Corynebacterium casei LMG S-19264T (=DSM 44701T), isolated from a smear-ripened cheese.</title>
        <authorList>
            <consortium name="US DOE Joint Genome Institute (JGI-PGF)"/>
            <person name="Walter F."/>
            <person name="Albersmeier A."/>
            <person name="Kalinowski J."/>
            <person name="Ruckert C."/>
        </authorList>
    </citation>
    <scope>NUCLEOTIDE SEQUENCE [LARGE SCALE GENOMIC DNA]</scope>
    <source>
        <strain evidence="1 2">CGMCC 1.12976</strain>
    </source>
</reference>
<dbReference type="Proteomes" id="UP000598775">
    <property type="component" value="Unassembled WGS sequence"/>
</dbReference>
<gene>
    <name evidence="1" type="ORF">GCM10011399_01630</name>
</gene>
<dbReference type="AlphaFoldDB" id="A0A917AZT4"/>
<proteinExistence type="predicted"/>
<dbReference type="EMBL" id="BMGP01000001">
    <property type="protein sequence ID" value="GGF11449.1"/>
    <property type="molecule type" value="Genomic_DNA"/>
</dbReference>
<accession>A0A917AZT4</accession>